<reference evidence="1 2" key="1">
    <citation type="submission" date="2024-02" db="EMBL/GenBank/DDBJ databases">
        <authorList>
            <person name="Chen Y."/>
            <person name="Shah S."/>
            <person name="Dougan E. K."/>
            <person name="Thang M."/>
            <person name="Chan C."/>
        </authorList>
    </citation>
    <scope>NUCLEOTIDE SEQUENCE [LARGE SCALE GENOMIC DNA]</scope>
</reference>
<protein>
    <submittedName>
        <fullName evidence="1">50S ribosomal protein L5</fullName>
    </submittedName>
</protein>
<keyword evidence="1" id="KW-0687">Ribonucleoprotein</keyword>
<evidence type="ECO:0000313" key="1">
    <source>
        <dbReference type="EMBL" id="CAK9052717.1"/>
    </source>
</evidence>
<proteinExistence type="predicted"/>
<accession>A0ABP0MPG0</accession>
<dbReference type="Proteomes" id="UP001642464">
    <property type="component" value="Unassembled WGS sequence"/>
</dbReference>
<keyword evidence="1" id="KW-0689">Ribosomal protein</keyword>
<dbReference type="SUPFAM" id="SSF55282">
    <property type="entry name" value="RL5-like"/>
    <property type="match status" value="1"/>
</dbReference>
<gene>
    <name evidence="1" type="ORF">SCF082_LOCUS28810</name>
</gene>
<comment type="caution">
    <text evidence="1">The sequence shown here is derived from an EMBL/GenBank/DDBJ whole genome shotgun (WGS) entry which is preliminary data.</text>
</comment>
<dbReference type="GO" id="GO:0005840">
    <property type="term" value="C:ribosome"/>
    <property type="evidence" value="ECO:0007669"/>
    <property type="project" value="UniProtKB-KW"/>
</dbReference>
<keyword evidence="2" id="KW-1185">Reference proteome</keyword>
<organism evidence="1 2">
    <name type="scientific">Durusdinium trenchii</name>
    <dbReference type="NCBI Taxonomy" id="1381693"/>
    <lineage>
        <taxon>Eukaryota</taxon>
        <taxon>Sar</taxon>
        <taxon>Alveolata</taxon>
        <taxon>Dinophyceae</taxon>
        <taxon>Suessiales</taxon>
        <taxon>Symbiodiniaceae</taxon>
        <taxon>Durusdinium</taxon>
    </lineage>
</organism>
<dbReference type="Gene3D" id="3.30.1440.10">
    <property type="match status" value="1"/>
</dbReference>
<dbReference type="InterPro" id="IPR022803">
    <property type="entry name" value="Ribosomal_uL5_dom_sf"/>
</dbReference>
<dbReference type="EMBL" id="CAXAMM010022892">
    <property type="protein sequence ID" value="CAK9052717.1"/>
    <property type="molecule type" value="Genomic_DNA"/>
</dbReference>
<evidence type="ECO:0000313" key="2">
    <source>
        <dbReference type="Proteomes" id="UP001642464"/>
    </source>
</evidence>
<sequence length="134" mass="15080">MARWLRSLKGKFVYRGPKPYDPDRFTKVSISITLDPKQASNTKIMNQVIEEARRISGQHPSVITFNTNDAQQGIRKAGRLLQVTATKSAPGDKCGVKVNLEGQLMLGQDFLYRLNTIVLPRVRDFQGSLYSHCS</sequence>
<name>A0ABP0MPG0_9DINO</name>